<dbReference type="Pfam" id="PF02361">
    <property type="entry name" value="CbiQ"/>
    <property type="match status" value="1"/>
</dbReference>
<evidence type="ECO:0000256" key="4">
    <source>
        <dbReference type="ARBA" id="ARBA00022989"/>
    </source>
</evidence>
<name>A0A9D6V0E0_9BACT</name>
<keyword evidence="4 6" id="KW-1133">Transmembrane helix</keyword>
<proteinExistence type="predicted"/>
<dbReference type="AlphaFoldDB" id="A0A9D6V0E0"/>
<evidence type="ECO:0000313" key="7">
    <source>
        <dbReference type="EMBL" id="MBI5248379.1"/>
    </source>
</evidence>
<accession>A0A9D6V0E0</accession>
<gene>
    <name evidence="7" type="ORF">HY912_02695</name>
</gene>
<dbReference type="InterPro" id="IPR003339">
    <property type="entry name" value="ABC/ECF_trnsptr_transmembrane"/>
</dbReference>
<evidence type="ECO:0000256" key="3">
    <source>
        <dbReference type="ARBA" id="ARBA00022692"/>
    </source>
</evidence>
<feature type="transmembrane region" description="Helical" evidence="6">
    <location>
        <begin position="22"/>
        <end position="50"/>
    </location>
</feature>
<evidence type="ECO:0000313" key="8">
    <source>
        <dbReference type="Proteomes" id="UP000807825"/>
    </source>
</evidence>
<protein>
    <submittedName>
        <fullName evidence="7">Energy-coupling factor transporter transmembrane protein EcfT</fullName>
    </submittedName>
</protein>
<feature type="transmembrane region" description="Helical" evidence="6">
    <location>
        <begin position="62"/>
        <end position="83"/>
    </location>
</feature>
<dbReference type="GO" id="GO:0005886">
    <property type="term" value="C:plasma membrane"/>
    <property type="evidence" value="ECO:0007669"/>
    <property type="project" value="UniProtKB-ARBA"/>
</dbReference>
<sequence>MKLLLGHSGDSLIHRLDPRVKLIWLVGNCSAVFLCNGIIQLSVILIFVALTTLSGRIKLKTFLPLFKISLIIGAQLVLLLGVLRPEGKVIVDAVFVKLYFGGVAAGLQSFLQLLILCCLFLQFVIWTSPEDLTLLSVRLGMPHRYAVLPGLALRFLPVLEKDLRAIFESQQARGLDLSTTRQKIKGLVPVVLPLILKSLKRAKDVSLYMELKGYGRYSNRTFMHALGFNQSDWIGLASVCCYFAILGWWAC</sequence>
<dbReference type="CDD" id="cd16914">
    <property type="entry name" value="EcfT"/>
    <property type="match status" value="1"/>
</dbReference>
<evidence type="ECO:0000256" key="6">
    <source>
        <dbReference type="SAM" id="Phobius"/>
    </source>
</evidence>
<feature type="transmembrane region" description="Helical" evidence="6">
    <location>
        <begin position="233"/>
        <end position="250"/>
    </location>
</feature>
<evidence type="ECO:0000256" key="1">
    <source>
        <dbReference type="ARBA" id="ARBA00004141"/>
    </source>
</evidence>
<comment type="caution">
    <text evidence="7">The sequence shown here is derived from an EMBL/GenBank/DDBJ whole genome shotgun (WGS) entry which is preliminary data.</text>
</comment>
<comment type="subcellular location">
    <subcellularLocation>
        <location evidence="1">Membrane</location>
        <topology evidence="1">Multi-pass membrane protein</topology>
    </subcellularLocation>
</comment>
<keyword evidence="2" id="KW-1003">Cell membrane</keyword>
<evidence type="ECO:0000256" key="2">
    <source>
        <dbReference type="ARBA" id="ARBA00022475"/>
    </source>
</evidence>
<organism evidence="7 8">
    <name type="scientific">Desulfomonile tiedjei</name>
    <dbReference type="NCBI Taxonomy" id="2358"/>
    <lineage>
        <taxon>Bacteria</taxon>
        <taxon>Pseudomonadati</taxon>
        <taxon>Thermodesulfobacteriota</taxon>
        <taxon>Desulfomonilia</taxon>
        <taxon>Desulfomonilales</taxon>
        <taxon>Desulfomonilaceae</taxon>
        <taxon>Desulfomonile</taxon>
    </lineage>
</organism>
<dbReference type="EMBL" id="JACRDE010000080">
    <property type="protein sequence ID" value="MBI5248379.1"/>
    <property type="molecule type" value="Genomic_DNA"/>
</dbReference>
<keyword evidence="5 6" id="KW-0472">Membrane</keyword>
<keyword evidence="3 6" id="KW-0812">Transmembrane</keyword>
<dbReference type="Proteomes" id="UP000807825">
    <property type="component" value="Unassembled WGS sequence"/>
</dbReference>
<evidence type="ECO:0000256" key="5">
    <source>
        <dbReference type="ARBA" id="ARBA00023136"/>
    </source>
</evidence>
<dbReference type="InterPro" id="IPR051611">
    <property type="entry name" value="ECF_transporter_component"/>
</dbReference>
<dbReference type="PANTHER" id="PTHR34857">
    <property type="entry name" value="SLL0384 PROTEIN"/>
    <property type="match status" value="1"/>
</dbReference>
<feature type="transmembrane region" description="Helical" evidence="6">
    <location>
        <begin position="103"/>
        <end position="126"/>
    </location>
</feature>
<dbReference type="PANTHER" id="PTHR34857:SF2">
    <property type="entry name" value="SLL0384 PROTEIN"/>
    <property type="match status" value="1"/>
</dbReference>
<reference evidence="7" key="1">
    <citation type="submission" date="2020-07" db="EMBL/GenBank/DDBJ databases">
        <title>Huge and variable diversity of episymbiotic CPR bacteria and DPANN archaea in groundwater ecosystems.</title>
        <authorList>
            <person name="He C.Y."/>
            <person name="Keren R."/>
            <person name="Whittaker M."/>
            <person name="Farag I.F."/>
            <person name="Doudna J."/>
            <person name="Cate J.H.D."/>
            <person name="Banfield J.F."/>
        </authorList>
    </citation>
    <scope>NUCLEOTIDE SEQUENCE</scope>
    <source>
        <strain evidence="7">NC_groundwater_1664_Pr3_B-0.1um_52_9</strain>
    </source>
</reference>